<dbReference type="Pfam" id="PF14559">
    <property type="entry name" value="TPR_19"/>
    <property type="match status" value="1"/>
</dbReference>
<dbReference type="RefSeq" id="WP_236892701.1">
    <property type="nucleotide sequence ID" value="NZ_AP024488.1"/>
</dbReference>
<accession>A0ABN6F3A1</accession>
<gene>
    <name evidence="1" type="ORF">DSLASN_20180</name>
</gene>
<proteinExistence type="predicted"/>
<reference evidence="1 2" key="1">
    <citation type="submission" date="2021-02" db="EMBL/GenBank/DDBJ databases">
        <title>Complete genome of Desulfoluna sp. strain ASN36.</title>
        <authorList>
            <person name="Takahashi A."/>
            <person name="Kojima H."/>
            <person name="Fukui M."/>
        </authorList>
    </citation>
    <scope>NUCLEOTIDE SEQUENCE [LARGE SCALE GENOMIC DNA]</scope>
    <source>
        <strain evidence="1 2">ASN36</strain>
    </source>
</reference>
<sequence length="398" mass="43887">MGLFSLFVKSPEDLEKKGDALVLSEQFGPARTEYAKALEKLAGNEAGQETLLSRIEEKYAGCGESLAKEHLENAGELYESGIDAEAHHLLHLAGQLATEDETKKAIAELMEQLSSSMAEEGDEWDDDEPLGEDPYTEEDQAFEALCMSLSEAQGEAYVEYCDAFRDGYNALNTGQFVEAEEALDEALAEHGDSSYVPLELAAACHNLGKNEKAERLLRTFLAHHPSHTHGVELLCHLYLEEGEPQKALTTLDENLGAMSDTPVELILLKGRLLSELGEGDAAETWLFGHLNNQWDDNIAFFLSSIKKEKGDVQEARKLLETSLGRCTGCGKRPPSHIQLTYANLLKEDGDTSVSLIERYLKLAVEDPSTAPYAYQAVSEIYRTKGDNTEADRYAAMVE</sequence>
<keyword evidence="2" id="KW-1185">Reference proteome</keyword>
<dbReference type="InterPro" id="IPR011990">
    <property type="entry name" value="TPR-like_helical_dom_sf"/>
</dbReference>
<protein>
    <recommendedName>
        <fullName evidence="3">Tetratricopeptide repeat protein</fullName>
    </recommendedName>
</protein>
<evidence type="ECO:0000313" key="2">
    <source>
        <dbReference type="Proteomes" id="UP001320148"/>
    </source>
</evidence>
<dbReference type="SUPFAM" id="SSF48452">
    <property type="entry name" value="TPR-like"/>
    <property type="match status" value="1"/>
</dbReference>
<evidence type="ECO:0008006" key="3">
    <source>
        <dbReference type="Google" id="ProtNLM"/>
    </source>
</evidence>
<dbReference type="EMBL" id="AP024488">
    <property type="protein sequence ID" value="BCS96386.1"/>
    <property type="molecule type" value="Genomic_DNA"/>
</dbReference>
<dbReference type="Gene3D" id="1.25.40.10">
    <property type="entry name" value="Tetratricopeptide repeat domain"/>
    <property type="match status" value="1"/>
</dbReference>
<organism evidence="1 2">
    <name type="scientific">Desulfoluna limicola</name>
    <dbReference type="NCBI Taxonomy" id="2810562"/>
    <lineage>
        <taxon>Bacteria</taxon>
        <taxon>Pseudomonadati</taxon>
        <taxon>Thermodesulfobacteriota</taxon>
        <taxon>Desulfobacteria</taxon>
        <taxon>Desulfobacterales</taxon>
        <taxon>Desulfolunaceae</taxon>
        <taxon>Desulfoluna</taxon>
    </lineage>
</organism>
<dbReference type="Proteomes" id="UP001320148">
    <property type="component" value="Chromosome"/>
</dbReference>
<name>A0ABN6F3A1_9BACT</name>
<evidence type="ECO:0000313" key="1">
    <source>
        <dbReference type="EMBL" id="BCS96386.1"/>
    </source>
</evidence>